<feature type="compositionally biased region" description="Polar residues" evidence="1">
    <location>
        <begin position="349"/>
        <end position="358"/>
    </location>
</feature>
<feature type="compositionally biased region" description="Basic and acidic residues" evidence="1">
    <location>
        <begin position="97"/>
        <end position="109"/>
    </location>
</feature>
<proteinExistence type="evidence at transcript level"/>
<evidence type="ECO:0000256" key="1">
    <source>
        <dbReference type="SAM" id="MobiDB-lite"/>
    </source>
</evidence>
<organism evidence="2">
    <name type="scientific">Ceratitis capitata</name>
    <name type="common">Mediterranean fruit fly</name>
    <name type="synonym">Tephritis capitata</name>
    <dbReference type="NCBI Taxonomy" id="7213"/>
    <lineage>
        <taxon>Eukaryota</taxon>
        <taxon>Metazoa</taxon>
        <taxon>Ecdysozoa</taxon>
        <taxon>Arthropoda</taxon>
        <taxon>Hexapoda</taxon>
        <taxon>Insecta</taxon>
        <taxon>Pterygota</taxon>
        <taxon>Neoptera</taxon>
        <taxon>Endopterygota</taxon>
        <taxon>Diptera</taxon>
        <taxon>Brachycera</taxon>
        <taxon>Muscomorpha</taxon>
        <taxon>Tephritoidea</taxon>
        <taxon>Tephritidae</taxon>
        <taxon>Ceratitis</taxon>
        <taxon>Ceratitis</taxon>
    </lineage>
</organism>
<feature type="compositionally biased region" description="Acidic residues" evidence="1">
    <location>
        <begin position="114"/>
        <end position="124"/>
    </location>
</feature>
<feature type="compositionally biased region" description="Acidic residues" evidence="1">
    <location>
        <begin position="329"/>
        <end position="343"/>
    </location>
</feature>
<dbReference type="EMBL" id="GAMC01007858">
    <property type="protein sequence ID" value="JAB98697.1"/>
    <property type="molecule type" value="mRNA"/>
</dbReference>
<reference evidence="2" key="1">
    <citation type="submission" date="2013-07" db="EMBL/GenBank/DDBJ databases">
        <authorList>
            <person name="Geib S."/>
        </authorList>
    </citation>
    <scope>NUCLEOTIDE SEQUENCE</scope>
</reference>
<feature type="region of interest" description="Disordered" evidence="1">
    <location>
        <begin position="21"/>
        <end position="54"/>
    </location>
</feature>
<reference evidence="2" key="2">
    <citation type="journal article" date="2014" name="BMC Genomics">
        <title>A genomic perspective to assessing quality of mass-reared SIT flies used in Mediterranean fruit fly (Ceratitis capitata) eradication in California.</title>
        <authorList>
            <person name="Calla B."/>
            <person name="Hall B."/>
            <person name="Hou S."/>
            <person name="Geib S.M."/>
        </authorList>
    </citation>
    <scope>NUCLEOTIDE SEQUENCE</scope>
</reference>
<feature type="compositionally biased region" description="Basic and acidic residues" evidence="1">
    <location>
        <begin position="125"/>
        <end position="144"/>
    </location>
</feature>
<sequence>MEEVDMMTAAKTFLVSLLEVDSDTGEGGSDSTQQQQRKQPRKKTTNKPNPTLLKQKEMLERERLEEMKRNDLKLKMKCAISLKKAEEEYPFAKDMLERHENESKTDAARVVDAAETDEAVENNENDEKKDMKDGAEIDSTKQDDAANENDGGGDVEILTVDLESSIEEDKENENEMLDGKESPTDKNAEDHSKEFTIVMDDDDDDKEKSLIIEVEGGTNSGEKEPLKVVIDAKTINENSGDKWVANDKTVGVGDKNAKNKLETVSECAKRVIESLQASEKRKEMEKKEISKKEPSGNTVTTTSAPATPATRSSSTELPTDDVTIASVDDTIEPILIDESDVGDSVDSPMKQNKQSETTVTEKKQTGTAGYVDMSTTKTTITTTKKDGLIACAIKAATDNENIAELNEPEIDVEKEIEALLMNKSEEPENERNAGADTPSIADAAQTDQTPTAKTDTSVLLSDSVDNLMESESAAALT</sequence>
<evidence type="ECO:0000313" key="2">
    <source>
        <dbReference type="EMBL" id="JAB98697.1"/>
    </source>
</evidence>
<feature type="compositionally biased region" description="Low complexity" evidence="1">
    <location>
        <begin position="298"/>
        <end position="315"/>
    </location>
</feature>
<feature type="compositionally biased region" description="Low complexity" evidence="1">
    <location>
        <begin position="441"/>
        <end position="456"/>
    </location>
</feature>
<name>W8BIW9_CERCA</name>
<feature type="compositionally biased region" description="Basic and acidic residues" evidence="1">
    <location>
        <begin position="177"/>
        <end position="191"/>
    </location>
</feature>
<protein>
    <submittedName>
        <fullName evidence="2">Uncharacterized protein</fullName>
    </submittedName>
</protein>
<dbReference type="OrthoDB" id="6286493at2759"/>
<feature type="region of interest" description="Disordered" evidence="1">
    <location>
        <begin position="274"/>
        <end position="367"/>
    </location>
</feature>
<feature type="compositionally biased region" description="Acidic residues" evidence="1">
    <location>
        <begin position="164"/>
        <end position="176"/>
    </location>
</feature>
<feature type="region of interest" description="Disordered" evidence="1">
    <location>
        <begin position="422"/>
        <end position="477"/>
    </location>
</feature>
<feature type="compositionally biased region" description="Basic and acidic residues" evidence="1">
    <location>
        <begin position="274"/>
        <end position="294"/>
    </location>
</feature>
<accession>W8BIW9</accession>
<feature type="compositionally biased region" description="Basic and acidic residues" evidence="1">
    <location>
        <begin position="422"/>
        <end position="433"/>
    </location>
</feature>
<feature type="region of interest" description="Disordered" evidence="1">
    <location>
        <begin position="97"/>
        <end position="191"/>
    </location>
</feature>
<dbReference type="AlphaFoldDB" id="W8BIW9"/>